<dbReference type="InterPro" id="IPR000563">
    <property type="entry name" value="Flag_FliH"/>
</dbReference>
<keyword evidence="11" id="KW-0966">Cell projection</keyword>
<evidence type="ECO:0000313" key="11">
    <source>
        <dbReference type="EMBL" id="SET27648.1"/>
    </source>
</evidence>
<dbReference type="EMBL" id="FOHI01000004">
    <property type="protein sequence ID" value="SET27648.1"/>
    <property type="molecule type" value="Genomic_DNA"/>
</dbReference>
<comment type="function">
    <text evidence="1">Needed for flagellar regrowth and assembly.</text>
</comment>
<dbReference type="GO" id="GO:0044781">
    <property type="term" value="P:bacterial-type flagellum organization"/>
    <property type="evidence" value="ECO:0007669"/>
    <property type="project" value="UniProtKB-KW"/>
</dbReference>
<dbReference type="GO" id="GO:0015031">
    <property type="term" value="P:protein transport"/>
    <property type="evidence" value="ECO:0007669"/>
    <property type="project" value="UniProtKB-KW"/>
</dbReference>
<keyword evidence="5" id="KW-0813">Transport</keyword>
<evidence type="ECO:0000256" key="9">
    <source>
        <dbReference type="ARBA" id="ARBA00023225"/>
    </source>
</evidence>
<dbReference type="PRINTS" id="PR01003">
    <property type="entry name" value="FLGFLIH"/>
</dbReference>
<keyword evidence="6" id="KW-0963">Cytoplasm</keyword>
<keyword evidence="11" id="KW-0969">Cilium</keyword>
<keyword evidence="7" id="KW-1005">Bacterial flagellum biogenesis</keyword>
<dbReference type="Pfam" id="PF02108">
    <property type="entry name" value="FliH"/>
    <property type="match status" value="1"/>
</dbReference>
<comment type="similarity">
    <text evidence="3">Belongs to the FliH family.</text>
</comment>
<proteinExistence type="inferred from homology"/>
<dbReference type="GO" id="GO:0009288">
    <property type="term" value="C:bacterial-type flagellum"/>
    <property type="evidence" value="ECO:0007669"/>
    <property type="project" value="InterPro"/>
</dbReference>
<gene>
    <name evidence="11" type="ORF">SAMN05216412_104270</name>
</gene>
<dbReference type="InterPro" id="IPR051472">
    <property type="entry name" value="T3SS_Stator/FliH"/>
</dbReference>
<evidence type="ECO:0000259" key="10">
    <source>
        <dbReference type="Pfam" id="PF02108"/>
    </source>
</evidence>
<dbReference type="OrthoDB" id="5296952at2"/>
<protein>
    <recommendedName>
        <fullName evidence="4">Flagellar assembly protein FliH</fullName>
    </recommendedName>
</protein>
<dbReference type="RefSeq" id="WP_081355742.1">
    <property type="nucleotide sequence ID" value="NZ_FOHI01000004.1"/>
</dbReference>
<evidence type="ECO:0000256" key="2">
    <source>
        <dbReference type="ARBA" id="ARBA00004496"/>
    </source>
</evidence>
<organism evidence="11 12">
    <name type="scientific">Nitrosospira multiformis</name>
    <dbReference type="NCBI Taxonomy" id="1231"/>
    <lineage>
        <taxon>Bacteria</taxon>
        <taxon>Pseudomonadati</taxon>
        <taxon>Pseudomonadota</taxon>
        <taxon>Betaproteobacteria</taxon>
        <taxon>Nitrosomonadales</taxon>
        <taxon>Nitrosomonadaceae</taxon>
        <taxon>Nitrosospira</taxon>
    </lineage>
</organism>
<dbReference type="GO" id="GO:0003774">
    <property type="term" value="F:cytoskeletal motor activity"/>
    <property type="evidence" value="ECO:0007669"/>
    <property type="project" value="InterPro"/>
</dbReference>
<evidence type="ECO:0000256" key="6">
    <source>
        <dbReference type="ARBA" id="ARBA00022490"/>
    </source>
</evidence>
<evidence type="ECO:0000256" key="3">
    <source>
        <dbReference type="ARBA" id="ARBA00006602"/>
    </source>
</evidence>
<evidence type="ECO:0000313" key="12">
    <source>
        <dbReference type="Proteomes" id="UP000183339"/>
    </source>
</evidence>
<keyword evidence="9" id="KW-1006">Bacterial flagellum protein export</keyword>
<evidence type="ECO:0000256" key="1">
    <source>
        <dbReference type="ARBA" id="ARBA00003041"/>
    </source>
</evidence>
<dbReference type="PANTHER" id="PTHR34982">
    <property type="entry name" value="YOP PROTEINS TRANSLOCATION PROTEIN L"/>
    <property type="match status" value="1"/>
</dbReference>
<feature type="domain" description="Flagellar assembly protein FliH/Type III secretion system HrpE" evidence="10">
    <location>
        <begin position="114"/>
        <end position="237"/>
    </location>
</feature>
<dbReference type="AlphaFoldDB" id="A0A1I0D7N9"/>
<dbReference type="PANTHER" id="PTHR34982:SF1">
    <property type="entry name" value="FLAGELLAR ASSEMBLY PROTEIN FLIH"/>
    <property type="match status" value="1"/>
</dbReference>
<comment type="subcellular location">
    <subcellularLocation>
        <location evidence="2">Cytoplasm</location>
    </subcellularLocation>
</comment>
<dbReference type="GO" id="GO:0071973">
    <property type="term" value="P:bacterial-type flagellum-dependent cell motility"/>
    <property type="evidence" value="ECO:0007669"/>
    <property type="project" value="InterPro"/>
</dbReference>
<evidence type="ECO:0000256" key="4">
    <source>
        <dbReference type="ARBA" id="ARBA00016507"/>
    </source>
</evidence>
<name>A0A1I0D7N9_9PROT</name>
<sequence>MSKVGAQAKTFGERPRMTSRANQIILKEDLSAYRRWEMDVLEQGVVLEGPADTSVDTKDETMPEQIQVALPTVEEIEKIHQEARQEGYDAGYETGREAGMKAGYDAGRERASFEAGQLTAAFGGLQEALASADQQICNALLSLALDVAKEMVREALRVKPELVFAVVRECIQSEPVLGQPAQLFLHPDDAALVRTHLNQELDHCVINLDPRLERGGCRVRVGPSDIDATVSTRWRRITQALAQHNDWLERH</sequence>
<reference evidence="11 12" key="1">
    <citation type="submission" date="2016-10" db="EMBL/GenBank/DDBJ databases">
        <authorList>
            <person name="de Groot N.N."/>
        </authorList>
    </citation>
    <scope>NUCLEOTIDE SEQUENCE [LARGE SCALE GENOMIC DNA]</scope>
    <source>
        <strain evidence="11 12">Nl7</strain>
    </source>
</reference>
<evidence type="ECO:0000256" key="8">
    <source>
        <dbReference type="ARBA" id="ARBA00022927"/>
    </source>
</evidence>
<accession>A0A1I0D7N9</accession>
<dbReference type="GO" id="GO:0005829">
    <property type="term" value="C:cytosol"/>
    <property type="evidence" value="ECO:0007669"/>
    <property type="project" value="TreeGrafter"/>
</dbReference>
<keyword evidence="11" id="KW-0282">Flagellum</keyword>
<keyword evidence="8" id="KW-0653">Protein transport</keyword>
<evidence type="ECO:0000256" key="5">
    <source>
        <dbReference type="ARBA" id="ARBA00022448"/>
    </source>
</evidence>
<evidence type="ECO:0000256" key="7">
    <source>
        <dbReference type="ARBA" id="ARBA00022795"/>
    </source>
</evidence>
<dbReference type="Proteomes" id="UP000183339">
    <property type="component" value="Unassembled WGS sequence"/>
</dbReference>
<dbReference type="InterPro" id="IPR018035">
    <property type="entry name" value="Flagellar_FliH/T3SS_HrpE"/>
</dbReference>